<sequence length="77" mass="9162">MRYMALQESSERSRKEASFNTPDSTVVRLLEHKRRDCQRAFDTKEMQSAIGGTALRLHKHWFPKRHTPSRFLFARID</sequence>
<reference evidence="2" key="1">
    <citation type="submission" date="2020-08" db="EMBL/GenBank/DDBJ databases">
        <title>Multicomponent nature underlies the extraordinary mechanical properties of spider dragline silk.</title>
        <authorList>
            <person name="Kono N."/>
            <person name="Nakamura H."/>
            <person name="Mori M."/>
            <person name="Yoshida Y."/>
            <person name="Ohtoshi R."/>
            <person name="Malay A.D."/>
            <person name="Moran D.A.P."/>
            <person name="Tomita M."/>
            <person name="Numata K."/>
            <person name="Arakawa K."/>
        </authorList>
    </citation>
    <scope>NUCLEOTIDE SEQUENCE</scope>
</reference>
<dbReference type="Proteomes" id="UP000887013">
    <property type="component" value="Unassembled WGS sequence"/>
</dbReference>
<organism evidence="2 3">
    <name type="scientific">Nephila pilipes</name>
    <name type="common">Giant wood spider</name>
    <name type="synonym">Nephila maculata</name>
    <dbReference type="NCBI Taxonomy" id="299642"/>
    <lineage>
        <taxon>Eukaryota</taxon>
        <taxon>Metazoa</taxon>
        <taxon>Ecdysozoa</taxon>
        <taxon>Arthropoda</taxon>
        <taxon>Chelicerata</taxon>
        <taxon>Arachnida</taxon>
        <taxon>Araneae</taxon>
        <taxon>Araneomorphae</taxon>
        <taxon>Entelegynae</taxon>
        <taxon>Araneoidea</taxon>
        <taxon>Nephilidae</taxon>
        <taxon>Nephila</taxon>
    </lineage>
</organism>
<dbReference type="AlphaFoldDB" id="A0A8X6NQ58"/>
<name>A0A8X6NQ58_NEPPI</name>
<evidence type="ECO:0000256" key="1">
    <source>
        <dbReference type="SAM" id="MobiDB-lite"/>
    </source>
</evidence>
<dbReference type="EMBL" id="BMAW01060120">
    <property type="protein sequence ID" value="GFT24668.1"/>
    <property type="molecule type" value="Genomic_DNA"/>
</dbReference>
<feature type="region of interest" description="Disordered" evidence="1">
    <location>
        <begin position="1"/>
        <end position="22"/>
    </location>
</feature>
<evidence type="ECO:0000313" key="2">
    <source>
        <dbReference type="EMBL" id="GFT24668.1"/>
    </source>
</evidence>
<evidence type="ECO:0000313" key="3">
    <source>
        <dbReference type="Proteomes" id="UP000887013"/>
    </source>
</evidence>
<proteinExistence type="predicted"/>
<protein>
    <submittedName>
        <fullName evidence="2">Uncharacterized protein</fullName>
    </submittedName>
</protein>
<gene>
    <name evidence="2" type="ORF">NPIL_30501</name>
</gene>
<accession>A0A8X6NQ58</accession>
<comment type="caution">
    <text evidence="2">The sequence shown here is derived from an EMBL/GenBank/DDBJ whole genome shotgun (WGS) entry which is preliminary data.</text>
</comment>
<keyword evidence="3" id="KW-1185">Reference proteome</keyword>